<protein>
    <recommendedName>
        <fullName evidence="4">Zinc-finger domain-containing protein</fullName>
    </recommendedName>
</protein>
<accession>A0ABS4JEQ1</accession>
<dbReference type="Proteomes" id="UP001519288">
    <property type="component" value="Unassembled WGS sequence"/>
</dbReference>
<reference evidence="2 3" key="1">
    <citation type="submission" date="2021-03" db="EMBL/GenBank/DDBJ databases">
        <title>Genomic Encyclopedia of Type Strains, Phase IV (KMG-IV): sequencing the most valuable type-strain genomes for metagenomic binning, comparative biology and taxonomic classification.</title>
        <authorList>
            <person name="Goeker M."/>
        </authorList>
    </citation>
    <scope>NUCLEOTIDE SEQUENCE [LARGE SCALE GENOMIC DNA]</scope>
    <source>
        <strain evidence="2 3">DSM 26806</strain>
    </source>
</reference>
<feature type="transmembrane region" description="Helical" evidence="1">
    <location>
        <begin position="98"/>
        <end position="118"/>
    </location>
</feature>
<keyword evidence="3" id="KW-1185">Reference proteome</keyword>
<keyword evidence="1" id="KW-0472">Membrane</keyword>
<evidence type="ECO:0000313" key="2">
    <source>
        <dbReference type="EMBL" id="MBP1999555.1"/>
    </source>
</evidence>
<evidence type="ECO:0008006" key="4">
    <source>
        <dbReference type="Google" id="ProtNLM"/>
    </source>
</evidence>
<dbReference type="EMBL" id="JAGGLD010000001">
    <property type="protein sequence ID" value="MBP1999555.1"/>
    <property type="molecule type" value="Genomic_DNA"/>
</dbReference>
<feature type="transmembrane region" description="Helical" evidence="1">
    <location>
        <begin position="176"/>
        <end position="195"/>
    </location>
</feature>
<dbReference type="RefSeq" id="WP_209858958.1">
    <property type="nucleotide sequence ID" value="NZ_JAGGLD010000001.1"/>
</dbReference>
<keyword evidence="1" id="KW-0812">Transmembrane</keyword>
<keyword evidence="1" id="KW-1133">Transmembrane helix</keyword>
<comment type="caution">
    <text evidence="2">The sequence shown here is derived from an EMBL/GenBank/DDBJ whole genome shotgun (WGS) entry which is preliminary data.</text>
</comment>
<name>A0ABS4JEQ1_9BACL</name>
<sequence>MNCDEAQELLGLIWDMPENDPRRKRFEWHLLGCEACAFEYEIWKETEQHIHNLQIDSIPEHTERINRNVMDRIYAESPWLAPVSPQSSKLAYRQKHRLALWVAGFLAIFLCSSLFFLWPIQSKPQAKEQIVSGLVPTAIAGGESGNTSTVSYNLSSLSKGIVDPFVVKMNPAYPQYWMIFSIVGMGLALFSWTGLRRIKR</sequence>
<evidence type="ECO:0000256" key="1">
    <source>
        <dbReference type="SAM" id="Phobius"/>
    </source>
</evidence>
<gene>
    <name evidence="2" type="ORF">J2Z69_000574</name>
</gene>
<evidence type="ECO:0000313" key="3">
    <source>
        <dbReference type="Proteomes" id="UP001519288"/>
    </source>
</evidence>
<proteinExistence type="predicted"/>
<organism evidence="2 3">
    <name type="scientific">Paenibacillus shirakamiensis</name>
    <dbReference type="NCBI Taxonomy" id="1265935"/>
    <lineage>
        <taxon>Bacteria</taxon>
        <taxon>Bacillati</taxon>
        <taxon>Bacillota</taxon>
        <taxon>Bacilli</taxon>
        <taxon>Bacillales</taxon>
        <taxon>Paenibacillaceae</taxon>
        <taxon>Paenibacillus</taxon>
    </lineage>
</organism>